<dbReference type="EMBL" id="QLSX01000004">
    <property type="protein sequence ID" value="RAR62049.1"/>
    <property type="molecule type" value="Genomic_DNA"/>
</dbReference>
<evidence type="ECO:0000256" key="3">
    <source>
        <dbReference type="ARBA" id="ARBA00022679"/>
    </source>
</evidence>
<dbReference type="InterPro" id="IPR014774">
    <property type="entry name" value="KaiC-like_dom"/>
</dbReference>
<dbReference type="SUPFAM" id="SSF52540">
    <property type="entry name" value="P-loop containing nucleoside triphosphate hydrolases"/>
    <property type="match status" value="2"/>
</dbReference>
<dbReference type="AlphaFoldDB" id="A0A328XQ73"/>
<dbReference type="InterPro" id="IPR010624">
    <property type="entry name" value="KaiC_dom"/>
</dbReference>
<evidence type="ECO:0000256" key="6">
    <source>
        <dbReference type="ARBA" id="ARBA00022801"/>
    </source>
</evidence>
<dbReference type="GO" id="GO:0004674">
    <property type="term" value="F:protein serine/threonine kinase activity"/>
    <property type="evidence" value="ECO:0007669"/>
    <property type="project" value="UniProtKB-EC"/>
</dbReference>
<dbReference type="InterPro" id="IPR030665">
    <property type="entry name" value="KaiC"/>
</dbReference>
<dbReference type="SMART" id="SM00382">
    <property type="entry name" value="AAA"/>
    <property type="match status" value="2"/>
</dbReference>
<organism evidence="8 9">
    <name type="scientific">Onishia taeanensis</name>
    <dbReference type="NCBI Taxonomy" id="284577"/>
    <lineage>
        <taxon>Bacteria</taxon>
        <taxon>Pseudomonadati</taxon>
        <taxon>Pseudomonadota</taxon>
        <taxon>Gammaproteobacteria</taxon>
        <taxon>Oceanospirillales</taxon>
        <taxon>Halomonadaceae</taxon>
        <taxon>Onishia</taxon>
    </lineage>
</organism>
<dbReference type="OrthoDB" id="9787927at2"/>
<dbReference type="GO" id="GO:0005524">
    <property type="term" value="F:ATP binding"/>
    <property type="evidence" value="ECO:0007669"/>
    <property type="project" value="InterPro"/>
</dbReference>
<dbReference type="PRINTS" id="PR01874">
    <property type="entry name" value="DNAREPAIRADA"/>
</dbReference>
<keyword evidence="2" id="KW-0597">Phosphoprotein</keyword>
<accession>A0A328XQ73</accession>
<dbReference type="PANTHER" id="PTHR42926">
    <property type="match status" value="1"/>
</dbReference>
<dbReference type="Gene3D" id="3.40.50.300">
    <property type="entry name" value="P-loop containing nucleotide triphosphate hydrolases"/>
    <property type="match status" value="2"/>
</dbReference>
<dbReference type="Pfam" id="PF06745">
    <property type="entry name" value="ATPase"/>
    <property type="match status" value="2"/>
</dbReference>
<dbReference type="GO" id="GO:0016787">
    <property type="term" value="F:hydrolase activity"/>
    <property type="evidence" value="ECO:0007669"/>
    <property type="project" value="UniProtKB-KW"/>
</dbReference>
<name>A0A328XQ73_9GAMM</name>
<protein>
    <recommendedName>
        <fullName evidence="1">non-specific serine/threonine protein kinase</fullName>
        <ecNumber evidence="1">2.7.11.1</ecNumber>
    </recommendedName>
</protein>
<dbReference type="InterPro" id="IPR003593">
    <property type="entry name" value="AAA+_ATPase"/>
</dbReference>
<keyword evidence="4" id="KW-0677">Repeat</keyword>
<dbReference type="Proteomes" id="UP000249700">
    <property type="component" value="Unassembled WGS sequence"/>
</dbReference>
<feature type="domain" description="KaiC" evidence="7">
    <location>
        <begin position="240"/>
        <end position="473"/>
    </location>
</feature>
<dbReference type="PIRSF" id="PIRSF039117">
    <property type="entry name" value="KaiC"/>
    <property type="match status" value="1"/>
</dbReference>
<evidence type="ECO:0000259" key="7">
    <source>
        <dbReference type="PROSITE" id="PS51146"/>
    </source>
</evidence>
<feature type="domain" description="KaiC" evidence="7">
    <location>
        <begin position="7"/>
        <end position="238"/>
    </location>
</feature>
<sequence length="490" mass="53054">MKSNPSPRITTDVPGLEKILHGGFLPGRSYLVSGGPGTGKTTLGLHFLAAKPEGERALLVSLGEADRNIRNDAASIGMALEGVVTIDLSPTAQASGQSTYTLFEPWEAEPPDIRSRIEEAFPEGPPARVFIDALSQFRHLVPDTFQFRKQVMSLLEFLTNAGSTLLFTSERGSEADEDLQYLGDGILQLDRTESGRSLSVVKFRGSGFAEGRHTVRLSDQGMSVFERLVPGEHGQPFVAESIPSGVAELDTLSGGGIGRGTVTIISGPTGVGKTSLGVQFMREAASRGERSVIFSFEESLATIRHRCEHVGIPLGEMMHDDSLAVESVEPLRYTPDEFAWRVRREVEERGATMVMIDSLSGYRQSVRGEDVVSHAHALCRYLGNMGVTVLLVNEVGSIAGGEMRVSELGISYLADAVLILRYIELDGEIRKTIGMLKKRTGDFEKTLREFDITWDGLKVGKPLTGLRGILRGDPEMGSGRAFRGSADNGG</sequence>
<reference evidence="8 9" key="1">
    <citation type="submission" date="2018-06" db="EMBL/GenBank/DDBJ databases">
        <title>Comparative analysis of microorganisms from saline springs in Andes Mountain Range, Colombia.</title>
        <authorList>
            <person name="Rubin E."/>
        </authorList>
    </citation>
    <scope>NUCLEOTIDE SEQUENCE [LARGE SCALE GENOMIC DNA]</scope>
    <source>
        <strain evidence="8 9">USBA-857</strain>
    </source>
</reference>
<evidence type="ECO:0000256" key="5">
    <source>
        <dbReference type="ARBA" id="ARBA00022777"/>
    </source>
</evidence>
<comment type="caution">
    <text evidence="8">The sequence shown here is derived from an EMBL/GenBank/DDBJ whole genome shotgun (WGS) entry which is preliminary data.</text>
</comment>
<dbReference type="InterPro" id="IPR051347">
    <property type="entry name" value="Circadian_clock_KaiC-rel"/>
</dbReference>
<dbReference type="PROSITE" id="PS51146">
    <property type="entry name" value="KAIC"/>
    <property type="match status" value="2"/>
</dbReference>
<dbReference type="PANTHER" id="PTHR42926:SF1">
    <property type="entry name" value="CIRCADIAN CLOCK OSCILLATOR PROTEIN KAIC 1"/>
    <property type="match status" value="1"/>
</dbReference>
<evidence type="ECO:0000256" key="1">
    <source>
        <dbReference type="ARBA" id="ARBA00012513"/>
    </source>
</evidence>
<keyword evidence="3" id="KW-0808">Transferase</keyword>
<evidence type="ECO:0000313" key="8">
    <source>
        <dbReference type="EMBL" id="RAR62049.1"/>
    </source>
</evidence>
<dbReference type="InterPro" id="IPR027417">
    <property type="entry name" value="P-loop_NTPase"/>
</dbReference>
<keyword evidence="6" id="KW-0378">Hydrolase</keyword>
<evidence type="ECO:0000313" key="9">
    <source>
        <dbReference type="Proteomes" id="UP000249700"/>
    </source>
</evidence>
<gene>
    <name evidence="8" type="ORF">BCL93_10425</name>
</gene>
<dbReference type="EC" id="2.7.11.1" evidence="1"/>
<dbReference type="RefSeq" id="WP_112054448.1">
    <property type="nucleotide sequence ID" value="NZ_QLSX01000004.1"/>
</dbReference>
<proteinExistence type="predicted"/>
<keyword evidence="5" id="KW-0418">Kinase</keyword>
<evidence type="ECO:0000256" key="2">
    <source>
        <dbReference type="ARBA" id="ARBA00022553"/>
    </source>
</evidence>
<evidence type="ECO:0000256" key="4">
    <source>
        <dbReference type="ARBA" id="ARBA00022737"/>
    </source>
</evidence>